<evidence type="ECO:0000256" key="2">
    <source>
        <dbReference type="ARBA" id="ARBA00022553"/>
    </source>
</evidence>
<reference evidence="16 17" key="1">
    <citation type="journal article" date="2023" name="G3 (Bethesda)">
        <title>A chromosome-length genome assembly and annotation of blackberry (Rubus argutus, cv. 'Hillquist').</title>
        <authorList>
            <person name="Bruna T."/>
            <person name="Aryal R."/>
            <person name="Dudchenko O."/>
            <person name="Sargent D.J."/>
            <person name="Mead D."/>
            <person name="Buti M."/>
            <person name="Cavallini A."/>
            <person name="Hytonen T."/>
            <person name="Andres J."/>
            <person name="Pham M."/>
            <person name="Weisz D."/>
            <person name="Mascagni F."/>
            <person name="Usai G."/>
            <person name="Natali L."/>
            <person name="Bassil N."/>
            <person name="Fernandez G.E."/>
            <person name="Lomsadze A."/>
            <person name="Armour M."/>
            <person name="Olukolu B."/>
            <person name="Poorten T."/>
            <person name="Britton C."/>
            <person name="Davik J."/>
            <person name="Ashrafi H."/>
            <person name="Aiden E.L."/>
            <person name="Borodovsky M."/>
            <person name="Worthington M."/>
        </authorList>
    </citation>
    <scope>NUCLEOTIDE SEQUENCE [LARGE SCALE GENOMIC DNA]</scope>
    <source>
        <strain evidence="16">PI 553951</strain>
    </source>
</reference>
<evidence type="ECO:0000256" key="10">
    <source>
        <dbReference type="ARBA" id="ARBA00023136"/>
    </source>
</evidence>
<dbReference type="GO" id="GO:0016020">
    <property type="term" value="C:membrane"/>
    <property type="evidence" value="ECO:0007669"/>
    <property type="project" value="UniProtKB-SubCell"/>
</dbReference>
<keyword evidence="8 11" id="KW-0067">ATP-binding</keyword>
<gene>
    <name evidence="16" type="ORF">M0R45_038181</name>
</gene>
<sequence length="666" mass="72409">MDKKVEVFFIFFIIGTISLQIVTADPVEDKQALLDFLHNVSHTRPLNWSDNLPVCENWTAVVCSKDESRIIELHLPGTGFHGPIPPNTLSRLSALSVLSLRLNSLTGPFPSDFAKLGNLTSLYLQSNNFSGPLPVDFSVWKNLTVLNLSNNAFSGSIPSSISNLTHLTYLSLANNSLSGEIPDLNVPSLQQLDLANNNLTGSVPKSLERFPSWAFSGNSLSSLALPPALPVQPPNSSQPSKHNKFGEPAVLGVVIGGCVLGFVVIAFFMIVCCSNKSDADQNGVTATPQKKQGFSKKGVSGSQDKDDRLSFFEGSNFAFDLEDLLRASAEILGKGTFGTTYKAALEDANTVVVKRLKEVSVGKKEFEQQMQIVGSISHENVTALRAYYYSKDEKLVVYDYFEQGSAFAMLHVKRGEGRTPLDWETRLKIAVGAARGIAHIHTQNGGKLVHGNIKASNVFFNPQGYGCVSDVGLPMLMSPMPPPAARNGGYRAPEVTDTRKSTPASDVYSFGVLLLELLTGKSPIHTTGGEEVVHLVRWVNSVVREEWTAEVFDVELLRYPNIEEEMVEMLQIGMSCVARMPEQRPKMPDVVKKVEEIRQINTSIPITQPSSSEISTPAIIPPVADIGLIASTSQAQVQAQAQAQAQPQAQPQAQAQTQAQPQAQPQ</sequence>
<dbReference type="PANTHER" id="PTHR48010:SF1">
    <property type="entry name" value="PROTEIN KINASE DOMAIN-CONTAINING PROTEIN"/>
    <property type="match status" value="1"/>
</dbReference>
<evidence type="ECO:0000256" key="11">
    <source>
        <dbReference type="PROSITE-ProRule" id="PRU10141"/>
    </source>
</evidence>
<dbReference type="PROSITE" id="PS00107">
    <property type="entry name" value="PROTEIN_KINASE_ATP"/>
    <property type="match status" value="1"/>
</dbReference>
<keyword evidence="6" id="KW-0677">Repeat</keyword>
<dbReference type="Pfam" id="PF07714">
    <property type="entry name" value="PK_Tyr_Ser-Thr"/>
    <property type="match status" value="1"/>
</dbReference>
<dbReference type="Pfam" id="PF13855">
    <property type="entry name" value="LRR_8"/>
    <property type="match status" value="1"/>
</dbReference>
<dbReference type="InterPro" id="IPR011009">
    <property type="entry name" value="Kinase-like_dom_sf"/>
</dbReference>
<evidence type="ECO:0000256" key="6">
    <source>
        <dbReference type="ARBA" id="ARBA00022737"/>
    </source>
</evidence>
<feature type="compositionally biased region" description="Polar residues" evidence="12">
    <location>
        <begin position="280"/>
        <end position="292"/>
    </location>
</feature>
<evidence type="ECO:0000256" key="9">
    <source>
        <dbReference type="ARBA" id="ARBA00022989"/>
    </source>
</evidence>
<dbReference type="InterPro" id="IPR017441">
    <property type="entry name" value="Protein_kinase_ATP_BS"/>
</dbReference>
<keyword evidence="9 13" id="KW-1133">Transmembrane helix</keyword>
<evidence type="ECO:0000313" key="16">
    <source>
        <dbReference type="EMBL" id="KAK9914400.1"/>
    </source>
</evidence>
<dbReference type="Gene3D" id="1.10.510.10">
    <property type="entry name" value="Transferase(Phosphotransferase) domain 1"/>
    <property type="match status" value="1"/>
</dbReference>
<keyword evidence="10 13" id="KW-0472">Membrane</keyword>
<dbReference type="Proteomes" id="UP001457282">
    <property type="component" value="Unassembled WGS sequence"/>
</dbReference>
<dbReference type="GO" id="GO:0005524">
    <property type="term" value="F:ATP binding"/>
    <property type="evidence" value="ECO:0007669"/>
    <property type="project" value="UniProtKB-UniRule"/>
</dbReference>
<evidence type="ECO:0000256" key="7">
    <source>
        <dbReference type="ARBA" id="ARBA00022741"/>
    </source>
</evidence>
<evidence type="ECO:0000256" key="1">
    <source>
        <dbReference type="ARBA" id="ARBA00004370"/>
    </source>
</evidence>
<feature type="domain" description="Protein kinase" evidence="15">
    <location>
        <begin position="326"/>
        <end position="597"/>
    </location>
</feature>
<comment type="caution">
    <text evidence="16">The sequence shown here is derived from an EMBL/GenBank/DDBJ whole genome shotgun (WGS) entry which is preliminary data.</text>
</comment>
<dbReference type="Pfam" id="PF00560">
    <property type="entry name" value="LRR_1"/>
    <property type="match status" value="1"/>
</dbReference>
<comment type="subcellular location">
    <subcellularLocation>
        <location evidence="1">Membrane</location>
    </subcellularLocation>
</comment>
<protein>
    <recommendedName>
        <fullName evidence="15">Protein kinase domain-containing protein</fullName>
    </recommendedName>
</protein>
<name>A0AAW1W2J8_RUBAR</name>
<proteinExistence type="predicted"/>
<dbReference type="PROSITE" id="PS50011">
    <property type="entry name" value="PROTEIN_KINASE_DOM"/>
    <property type="match status" value="1"/>
</dbReference>
<dbReference type="FunFam" id="1.10.510.10:FF:000095">
    <property type="entry name" value="protein STRUBBELIG-RECEPTOR FAMILY 8"/>
    <property type="match status" value="1"/>
</dbReference>
<dbReference type="InterPro" id="IPR050994">
    <property type="entry name" value="At_inactive_RLKs"/>
</dbReference>
<feature type="transmembrane region" description="Helical" evidence="13">
    <location>
        <begin position="249"/>
        <end position="271"/>
    </location>
</feature>
<feature type="signal peptide" evidence="14">
    <location>
        <begin position="1"/>
        <end position="24"/>
    </location>
</feature>
<dbReference type="FunFam" id="3.30.200.20:FF:000307">
    <property type="entry name" value="pollen receptor-like kinase 1"/>
    <property type="match status" value="1"/>
</dbReference>
<dbReference type="InterPro" id="IPR001611">
    <property type="entry name" value="Leu-rich_rpt"/>
</dbReference>
<evidence type="ECO:0000256" key="12">
    <source>
        <dbReference type="SAM" id="MobiDB-lite"/>
    </source>
</evidence>
<feature type="chain" id="PRO_5043766331" description="Protein kinase domain-containing protein" evidence="14">
    <location>
        <begin position="25"/>
        <end position="666"/>
    </location>
</feature>
<dbReference type="GO" id="GO:0004672">
    <property type="term" value="F:protein kinase activity"/>
    <property type="evidence" value="ECO:0007669"/>
    <property type="project" value="InterPro"/>
</dbReference>
<dbReference type="PANTHER" id="PTHR48010">
    <property type="entry name" value="OS05G0588300 PROTEIN"/>
    <property type="match status" value="1"/>
</dbReference>
<dbReference type="SUPFAM" id="SSF56112">
    <property type="entry name" value="Protein kinase-like (PK-like)"/>
    <property type="match status" value="1"/>
</dbReference>
<organism evidence="16 17">
    <name type="scientific">Rubus argutus</name>
    <name type="common">Southern blackberry</name>
    <dbReference type="NCBI Taxonomy" id="59490"/>
    <lineage>
        <taxon>Eukaryota</taxon>
        <taxon>Viridiplantae</taxon>
        <taxon>Streptophyta</taxon>
        <taxon>Embryophyta</taxon>
        <taxon>Tracheophyta</taxon>
        <taxon>Spermatophyta</taxon>
        <taxon>Magnoliopsida</taxon>
        <taxon>eudicotyledons</taxon>
        <taxon>Gunneridae</taxon>
        <taxon>Pentapetalae</taxon>
        <taxon>rosids</taxon>
        <taxon>fabids</taxon>
        <taxon>Rosales</taxon>
        <taxon>Rosaceae</taxon>
        <taxon>Rosoideae</taxon>
        <taxon>Rosoideae incertae sedis</taxon>
        <taxon>Rubus</taxon>
    </lineage>
</organism>
<evidence type="ECO:0000259" key="15">
    <source>
        <dbReference type="PROSITE" id="PS50011"/>
    </source>
</evidence>
<dbReference type="InterPro" id="IPR025875">
    <property type="entry name" value="Leu-rich_rpt_4"/>
</dbReference>
<dbReference type="Pfam" id="PF08263">
    <property type="entry name" value="LRRNT_2"/>
    <property type="match status" value="1"/>
</dbReference>
<evidence type="ECO:0000256" key="8">
    <source>
        <dbReference type="ARBA" id="ARBA00022840"/>
    </source>
</evidence>
<dbReference type="Gene3D" id="3.80.10.10">
    <property type="entry name" value="Ribonuclease Inhibitor"/>
    <property type="match status" value="2"/>
</dbReference>
<dbReference type="Pfam" id="PF12799">
    <property type="entry name" value="LRR_4"/>
    <property type="match status" value="1"/>
</dbReference>
<dbReference type="SUPFAM" id="SSF52058">
    <property type="entry name" value="L domain-like"/>
    <property type="match status" value="1"/>
</dbReference>
<evidence type="ECO:0000256" key="5">
    <source>
        <dbReference type="ARBA" id="ARBA00022729"/>
    </source>
</evidence>
<evidence type="ECO:0000256" key="13">
    <source>
        <dbReference type="SAM" id="Phobius"/>
    </source>
</evidence>
<evidence type="ECO:0000256" key="3">
    <source>
        <dbReference type="ARBA" id="ARBA00022614"/>
    </source>
</evidence>
<dbReference type="InterPro" id="IPR032675">
    <property type="entry name" value="LRR_dom_sf"/>
</dbReference>
<evidence type="ECO:0000256" key="4">
    <source>
        <dbReference type="ARBA" id="ARBA00022692"/>
    </source>
</evidence>
<evidence type="ECO:0000256" key="14">
    <source>
        <dbReference type="SAM" id="SignalP"/>
    </source>
</evidence>
<feature type="region of interest" description="Disordered" evidence="12">
    <location>
        <begin position="637"/>
        <end position="666"/>
    </location>
</feature>
<dbReference type="FunFam" id="3.80.10.10:FF:000234">
    <property type="entry name" value="Probable inactive receptor kinase RLK902"/>
    <property type="match status" value="1"/>
</dbReference>
<dbReference type="InterPro" id="IPR013210">
    <property type="entry name" value="LRR_N_plant-typ"/>
</dbReference>
<dbReference type="Gene3D" id="3.30.200.20">
    <property type="entry name" value="Phosphorylase Kinase, domain 1"/>
    <property type="match status" value="1"/>
</dbReference>
<dbReference type="AlphaFoldDB" id="A0AAW1W2J8"/>
<evidence type="ECO:0000313" key="17">
    <source>
        <dbReference type="Proteomes" id="UP001457282"/>
    </source>
</evidence>
<keyword evidence="4 13" id="KW-0812">Transmembrane</keyword>
<feature type="region of interest" description="Disordered" evidence="12">
    <location>
        <begin position="280"/>
        <end position="304"/>
    </location>
</feature>
<keyword evidence="5 14" id="KW-0732">Signal</keyword>
<dbReference type="InterPro" id="IPR001245">
    <property type="entry name" value="Ser-Thr/Tyr_kinase_cat_dom"/>
</dbReference>
<accession>A0AAW1W2J8</accession>
<keyword evidence="7 11" id="KW-0547">Nucleotide-binding</keyword>
<dbReference type="EMBL" id="JBEDUW010000007">
    <property type="protein sequence ID" value="KAK9914400.1"/>
    <property type="molecule type" value="Genomic_DNA"/>
</dbReference>
<keyword evidence="3" id="KW-0433">Leucine-rich repeat</keyword>
<keyword evidence="17" id="KW-1185">Reference proteome</keyword>
<dbReference type="InterPro" id="IPR000719">
    <property type="entry name" value="Prot_kinase_dom"/>
</dbReference>
<feature type="binding site" evidence="11">
    <location>
        <position position="363"/>
    </location>
    <ligand>
        <name>ATP</name>
        <dbReference type="ChEBI" id="CHEBI:30616"/>
    </ligand>
</feature>
<keyword evidence="2" id="KW-0597">Phosphoprotein</keyword>